<keyword evidence="3" id="KW-1185">Reference proteome</keyword>
<dbReference type="EMBL" id="JAAMPC010000006">
    <property type="protein sequence ID" value="KAG2307458.1"/>
    <property type="molecule type" value="Genomic_DNA"/>
</dbReference>
<sequence>MLSVHFTVIPDAEWLLLVDKAEDSQVTSLVQKLLCGETLKTEDFPGGDRSFCPKLEVRDAQQDEKSCPIPVHQRNLRPRKAVPVELEEASSSGNSEEGDPPCSERCTHENLKRWMSKRFEKLENKLEELRKMNCRSLGMPEGSNHTSRKRKASDDPQLRQTFSPDSIDIQTEWQNRKGKKRKTVVTRPDEKKTLSRRRSERGKDVSMETIRNNPASSQRETGHQNESDNGVTTPFFGNATLQETRTSSRREDDQLKANESANARFPPPGENKGDHQQETQSNLLVPYGDVLDVEPKSYVLPAEIPSTFQYEVGSPIAWEKTNPNCYRSVGSVRSFHPSWNGNPSSKPKETSAPKGGGGGSEQQQENESVTARTPPPVENDAAQRTGTDNAGEYGEEDHDGGEQVRTAKKQTQSVGHESCQTSNLEVPKSGETLEKVPSPMVDVEAIVKEINSEFPATEEDERYDSCKDDMSTDSQIQENRGNQVSELEADSDVVASGGKRHRMISSKITGVYTPNTRVKKLFKSEEKHEYKPIERRIELSIRSLPKF</sequence>
<dbReference type="Proteomes" id="UP000886595">
    <property type="component" value="Unassembled WGS sequence"/>
</dbReference>
<feature type="compositionally biased region" description="Basic and acidic residues" evidence="1">
    <location>
        <begin position="246"/>
        <end position="256"/>
    </location>
</feature>
<evidence type="ECO:0000313" key="2">
    <source>
        <dbReference type="EMBL" id="KAG2307458.1"/>
    </source>
</evidence>
<feature type="compositionally biased region" description="Polar residues" evidence="1">
    <location>
        <begin position="158"/>
        <end position="173"/>
    </location>
</feature>
<organism evidence="2 3">
    <name type="scientific">Brassica carinata</name>
    <name type="common">Ethiopian mustard</name>
    <name type="synonym">Abyssinian cabbage</name>
    <dbReference type="NCBI Taxonomy" id="52824"/>
    <lineage>
        <taxon>Eukaryota</taxon>
        <taxon>Viridiplantae</taxon>
        <taxon>Streptophyta</taxon>
        <taxon>Embryophyta</taxon>
        <taxon>Tracheophyta</taxon>
        <taxon>Spermatophyta</taxon>
        <taxon>Magnoliopsida</taxon>
        <taxon>eudicotyledons</taxon>
        <taxon>Gunneridae</taxon>
        <taxon>Pentapetalae</taxon>
        <taxon>rosids</taxon>
        <taxon>malvids</taxon>
        <taxon>Brassicales</taxon>
        <taxon>Brassicaceae</taxon>
        <taxon>Brassiceae</taxon>
        <taxon>Brassica</taxon>
    </lineage>
</organism>
<evidence type="ECO:0000313" key="3">
    <source>
        <dbReference type="Proteomes" id="UP000886595"/>
    </source>
</evidence>
<comment type="caution">
    <text evidence="2">The sequence shown here is derived from an EMBL/GenBank/DDBJ whole genome shotgun (WGS) entry which is preliminary data.</text>
</comment>
<name>A0A8X7SJ96_BRACI</name>
<feature type="compositionally biased region" description="Polar residues" evidence="1">
    <location>
        <begin position="409"/>
        <end position="424"/>
    </location>
</feature>
<feature type="region of interest" description="Disordered" evidence="1">
    <location>
        <begin position="337"/>
        <end position="437"/>
    </location>
</feature>
<reference evidence="2 3" key="1">
    <citation type="submission" date="2020-02" db="EMBL/GenBank/DDBJ databases">
        <authorList>
            <person name="Ma Q."/>
            <person name="Huang Y."/>
            <person name="Song X."/>
            <person name="Pei D."/>
        </authorList>
    </citation>
    <scope>NUCLEOTIDE SEQUENCE [LARGE SCALE GENOMIC DNA]</scope>
    <source>
        <strain evidence="2">Sxm20200214</strain>
        <tissue evidence="2">Leaf</tissue>
    </source>
</reference>
<protein>
    <submittedName>
        <fullName evidence="2">Uncharacterized protein</fullName>
    </submittedName>
</protein>
<proteinExistence type="predicted"/>
<accession>A0A8X7SJ96</accession>
<gene>
    <name evidence="2" type="ORF">Bca52824_027206</name>
</gene>
<dbReference type="AlphaFoldDB" id="A0A8X7SJ96"/>
<feature type="region of interest" description="Disordered" evidence="1">
    <location>
        <begin position="133"/>
        <end position="278"/>
    </location>
</feature>
<feature type="region of interest" description="Disordered" evidence="1">
    <location>
        <begin position="79"/>
        <end position="105"/>
    </location>
</feature>
<feature type="region of interest" description="Disordered" evidence="1">
    <location>
        <begin position="451"/>
        <end position="500"/>
    </location>
</feature>
<feature type="compositionally biased region" description="Polar residues" evidence="1">
    <location>
        <begin position="209"/>
        <end position="219"/>
    </location>
</feature>
<evidence type="ECO:0000256" key="1">
    <source>
        <dbReference type="SAM" id="MobiDB-lite"/>
    </source>
</evidence>
<feature type="compositionally biased region" description="Polar residues" evidence="1">
    <location>
        <begin position="472"/>
        <end position="485"/>
    </location>
</feature>